<protein>
    <submittedName>
        <fullName evidence="2">Uncharacterized protein</fullName>
    </submittedName>
</protein>
<reference evidence="2 3" key="1">
    <citation type="submission" date="2012-08" db="EMBL/GenBank/DDBJ databases">
        <title>Oryza genome evolution.</title>
        <authorList>
            <person name="Wing R.A."/>
        </authorList>
    </citation>
    <scope>NUCLEOTIDE SEQUENCE</scope>
</reference>
<dbReference type="Gramene" id="LPERR02G10260.1">
    <property type="protein sequence ID" value="LPERR02G10260.1"/>
    <property type="gene ID" value="LPERR02G10260"/>
</dbReference>
<dbReference type="Proteomes" id="UP000032180">
    <property type="component" value="Chromosome 2"/>
</dbReference>
<dbReference type="HOGENOM" id="CLU_2213711_0_0_1"/>
<sequence>MPSAPSMAAVSAALPAASSLTSVVEPAGRPSSCRDGEPTYAAAPAGWNSGAEEVGLLLLLDPSTRSMPESSQSNGQFLQEEDPPLFWKVEYLRLKTANHGNTTAVED</sequence>
<evidence type="ECO:0000313" key="3">
    <source>
        <dbReference type="Proteomes" id="UP000032180"/>
    </source>
</evidence>
<evidence type="ECO:0000256" key="1">
    <source>
        <dbReference type="SAM" id="MobiDB-lite"/>
    </source>
</evidence>
<name>A0A0D9VES5_9ORYZ</name>
<proteinExistence type="predicted"/>
<dbReference type="AlphaFoldDB" id="A0A0D9VES5"/>
<accession>A0A0D9VES5</accession>
<organism evidence="2 3">
    <name type="scientific">Leersia perrieri</name>
    <dbReference type="NCBI Taxonomy" id="77586"/>
    <lineage>
        <taxon>Eukaryota</taxon>
        <taxon>Viridiplantae</taxon>
        <taxon>Streptophyta</taxon>
        <taxon>Embryophyta</taxon>
        <taxon>Tracheophyta</taxon>
        <taxon>Spermatophyta</taxon>
        <taxon>Magnoliopsida</taxon>
        <taxon>Liliopsida</taxon>
        <taxon>Poales</taxon>
        <taxon>Poaceae</taxon>
        <taxon>BOP clade</taxon>
        <taxon>Oryzoideae</taxon>
        <taxon>Oryzeae</taxon>
        <taxon>Oryzinae</taxon>
        <taxon>Leersia</taxon>
    </lineage>
</organism>
<evidence type="ECO:0000313" key="2">
    <source>
        <dbReference type="EnsemblPlants" id="LPERR02G10260.1"/>
    </source>
</evidence>
<reference evidence="2" key="3">
    <citation type="submission" date="2015-04" db="UniProtKB">
        <authorList>
            <consortium name="EnsemblPlants"/>
        </authorList>
    </citation>
    <scope>IDENTIFICATION</scope>
</reference>
<keyword evidence="3" id="KW-1185">Reference proteome</keyword>
<feature type="region of interest" description="Disordered" evidence="1">
    <location>
        <begin position="19"/>
        <end position="46"/>
    </location>
</feature>
<reference evidence="3" key="2">
    <citation type="submission" date="2013-12" db="EMBL/GenBank/DDBJ databases">
        <authorList>
            <person name="Yu Y."/>
            <person name="Lee S."/>
            <person name="de Baynast K."/>
            <person name="Wissotski M."/>
            <person name="Liu L."/>
            <person name="Talag J."/>
            <person name="Goicoechea J."/>
            <person name="Angelova A."/>
            <person name="Jetty R."/>
            <person name="Kudrna D."/>
            <person name="Golser W."/>
            <person name="Rivera L."/>
            <person name="Zhang J."/>
            <person name="Wing R."/>
        </authorList>
    </citation>
    <scope>NUCLEOTIDE SEQUENCE</scope>
</reference>
<dbReference type="EnsemblPlants" id="LPERR02G10260.1">
    <property type="protein sequence ID" value="LPERR02G10260.1"/>
    <property type="gene ID" value="LPERR02G10260"/>
</dbReference>